<name>A0ABR6A177_9HYPH</name>
<dbReference type="RefSeq" id="WP_182208009.1">
    <property type="nucleotide sequence ID" value="NZ_JACGBJ010000001.1"/>
</dbReference>
<sequence>MTDALEELESLLPELPQALERRTLGEGLARVASLLNDITLAAHRLSDTYDIAEMIGFGDVPEAAEKINGMSDSARHLASLLKGANDATTLHQIERDFPELKSAIGGAFSAMKQRWRTEVASEYRPFLSLGQLLAKIDHDSTLGARMVKLGEDANTSLNVTQTDQFKQVVANLIDTRARLESEKTSFTSDEEVDNFLSALAQNQAKLGSVTPDILRWLSDHDALDLFEVRPIG</sequence>
<dbReference type="EMBL" id="JACGBJ010000001">
    <property type="protein sequence ID" value="MBA5800301.1"/>
    <property type="molecule type" value="Genomic_DNA"/>
</dbReference>
<evidence type="ECO:0000313" key="2">
    <source>
        <dbReference type="Proteomes" id="UP000539787"/>
    </source>
</evidence>
<keyword evidence="2" id="KW-1185">Reference proteome</keyword>
<dbReference type="Proteomes" id="UP000539787">
    <property type="component" value="Unassembled WGS sequence"/>
</dbReference>
<evidence type="ECO:0000313" key="1">
    <source>
        <dbReference type="EMBL" id="MBA5800301.1"/>
    </source>
</evidence>
<reference evidence="1 2" key="1">
    <citation type="submission" date="2020-07" db="EMBL/GenBank/DDBJ databases">
        <authorList>
            <person name="Sun Q."/>
        </authorList>
    </citation>
    <scope>NUCLEOTIDE SEQUENCE [LARGE SCALE GENOMIC DNA]</scope>
    <source>
        <strain evidence="1 2">WYCCWR 11317</strain>
    </source>
</reference>
<gene>
    <name evidence="1" type="ORF">HX902_01400</name>
</gene>
<accession>A0ABR6A177</accession>
<comment type="caution">
    <text evidence="1">The sequence shown here is derived from an EMBL/GenBank/DDBJ whole genome shotgun (WGS) entry which is preliminary data.</text>
</comment>
<proteinExistence type="predicted"/>
<protein>
    <submittedName>
        <fullName evidence="1">Uncharacterized protein</fullName>
    </submittedName>
</protein>
<organism evidence="1 2">
    <name type="scientific">Rhizobium changzhiense</name>
    <dbReference type="NCBI Taxonomy" id="2692317"/>
    <lineage>
        <taxon>Bacteria</taxon>
        <taxon>Pseudomonadati</taxon>
        <taxon>Pseudomonadota</taxon>
        <taxon>Alphaproteobacteria</taxon>
        <taxon>Hyphomicrobiales</taxon>
        <taxon>Rhizobiaceae</taxon>
        <taxon>Rhizobium/Agrobacterium group</taxon>
        <taxon>Rhizobium</taxon>
    </lineage>
</organism>